<dbReference type="Gene3D" id="3.40.50.880">
    <property type="match status" value="1"/>
</dbReference>
<keyword evidence="2" id="KW-0436">Ligase</keyword>
<name>A0A292PTK7_9PEZI</name>
<dbReference type="InterPro" id="IPR004408">
    <property type="entry name" value="Biotin_CoA_COase_ligase"/>
</dbReference>
<evidence type="ECO:0000313" key="5">
    <source>
        <dbReference type="Proteomes" id="UP001412239"/>
    </source>
</evidence>
<dbReference type="PROSITE" id="PS51733">
    <property type="entry name" value="BPL_LPL_CATALYTIC"/>
    <property type="match status" value="1"/>
</dbReference>
<dbReference type="InterPro" id="IPR004143">
    <property type="entry name" value="BPL_LPL_catalytic"/>
</dbReference>
<proteinExistence type="inferred from homology"/>
<dbReference type="PANTHER" id="PTHR12835">
    <property type="entry name" value="BIOTIN PROTEIN LIGASE"/>
    <property type="match status" value="1"/>
</dbReference>
<evidence type="ECO:0000259" key="3">
    <source>
        <dbReference type="PROSITE" id="PS51733"/>
    </source>
</evidence>
<evidence type="ECO:0000256" key="2">
    <source>
        <dbReference type="ARBA" id="ARBA00022598"/>
    </source>
</evidence>
<dbReference type="InterPro" id="IPR029062">
    <property type="entry name" value="Class_I_gatase-like"/>
</dbReference>
<evidence type="ECO:0000313" key="4">
    <source>
        <dbReference type="EMBL" id="CUS10879.1"/>
    </source>
</evidence>
<dbReference type="InterPro" id="IPR045864">
    <property type="entry name" value="aa-tRNA-synth_II/BPL/LPL"/>
</dbReference>
<dbReference type="Pfam" id="PF03099">
    <property type="entry name" value="BPL_LplA_LipB"/>
    <property type="match status" value="1"/>
</dbReference>
<evidence type="ECO:0000256" key="1">
    <source>
        <dbReference type="ARBA" id="ARBA00009934"/>
    </source>
</evidence>
<dbReference type="InterPro" id="IPR019197">
    <property type="entry name" value="Biotin-prot_ligase_N"/>
</dbReference>
<reference evidence="4" key="1">
    <citation type="submission" date="2015-10" db="EMBL/GenBank/DDBJ databases">
        <authorList>
            <person name="Regsiter A."/>
            <person name="william w."/>
        </authorList>
    </citation>
    <scope>NUCLEOTIDE SEQUENCE</scope>
    <source>
        <strain evidence="4">Montdore</strain>
    </source>
</reference>
<feature type="domain" description="BPL/LPL catalytic" evidence="3">
    <location>
        <begin position="382"/>
        <end position="592"/>
    </location>
</feature>
<protein>
    <recommendedName>
        <fullName evidence="3">BPL/LPL catalytic domain-containing protein</fullName>
    </recommendedName>
</protein>
<sequence>MGRMNVLVYSGIGTTVESVRHCLYSLRRLLSPHYAVIPATSDVLLKEPWETSCALLVIPGGADLGYCRVLNGDGNRRIAQFVRKGGSFIGFCAGGYYGCKMVEFEVGNGKMEVVGSRELQFFPGACRGAAFTGFQYASEKGARAPKIKVEKEALGDNELEGFNSYYNGGGLFVDADKYSDRGVEVLARFEEKEKLSVGGGDAAVVYCRIGNGSAILTGPHPEFAAVNLDKNAGDSKYRERIELIEQTDTQREAFLRACLIKLGLGALDEAGAIPPLSLLHLSSTSPADVGHLVNRLREISVADGDRQKIVGENDTFILERNPEPFQMGSLADALIGEQDSPHKIIDYNKVEKRVRVHDSGHPSVKETPYFDHTAYFKHLERYRSQSRSSPEIFGSFLLYGEVVTSTNTMLDKNFELLQRLPSGLTAVATLQVAGRGRGSNVWVSPMGALVFSTCIRHPRELSVQAPVVFVQYLVALAIVEAIKGYDLGFGDMPVRLKWPNDIYASNPKNEKEFLKIAGILVNSSYANNQFLLVVGCGINTTNNAPTTSLNHILDKLNKTRKSKGLSRLPAFEQERLLAKILVVFEEMYYQFCRSGFAPFEELYYKHWLHSGQVVRLEMEGGRKARIRGITTDYGLLTADELDESGRVTGRSFTLQSDNNSFDFFKGLLRRKA</sequence>
<dbReference type="NCBIfam" id="TIGR00121">
    <property type="entry name" value="birA_ligase"/>
    <property type="match status" value="1"/>
</dbReference>
<dbReference type="CDD" id="cd16442">
    <property type="entry name" value="BPL"/>
    <property type="match status" value="1"/>
</dbReference>
<organism evidence="4 5">
    <name type="scientific">Tuber aestivum</name>
    <name type="common">summer truffle</name>
    <dbReference type="NCBI Taxonomy" id="59557"/>
    <lineage>
        <taxon>Eukaryota</taxon>
        <taxon>Fungi</taxon>
        <taxon>Dikarya</taxon>
        <taxon>Ascomycota</taxon>
        <taxon>Pezizomycotina</taxon>
        <taxon>Pezizomycetes</taxon>
        <taxon>Pezizales</taxon>
        <taxon>Tuberaceae</taxon>
        <taxon>Tuber</taxon>
    </lineage>
</organism>
<accession>A0A292PTK7</accession>
<dbReference type="Gene3D" id="3.30.930.10">
    <property type="entry name" value="Bira Bifunctional Protein, Domain 2"/>
    <property type="match status" value="1"/>
</dbReference>
<dbReference type="SUPFAM" id="SSF55681">
    <property type="entry name" value="Class II aaRS and biotin synthetases"/>
    <property type="match status" value="1"/>
</dbReference>
<dbReference type="PANTHER" id="PTHR12835:SF5">
    <property type="entry name" value="BIOTIN--PROTEIN LIGASE"/>
    <property type="match status" value="1"/>
</dbReference>
<keyword evidence="5" id="KW-1185">Reference proteome</keyword>
<comment type="similarity">
    <text evidence="1">Belongs to the biotin--protein ligase family.</text>
</comment>
<dbReference type="EMBL" id="LN891037">
    <property type="protein sequence ID" value="CUS10879.1"/>
    <property type="molecule type" value="Genomic_DNA"/>
</dbReference>
<gene>
    <name evidence="4" type="ORF">GSTUAT00005021001</name>
</gene>
<dbReference type="Proteomes" id="UP001412239">
    <property type="component" value="Unassembled WGS sequence"/>
</dbReference>
<dbReference type="GO" id="GO:0004077">
    <property type="term" value="F:biotin--[biotin carboxyl-carrier protein] ligase activity"/>
    <property type="evidence" value="ECO:0007669"/>
    <property type="project" value="InterPro"/>
</dbReference>
<dbReference type="SUPFAM" id="SSF52317">
    <property type="entry name" value="Class I glutamine amidotransferase-like"/>
    <property type="match status" value="1"/>
</dbReference>
<dbReference type="GO" id="GO:0005737">
    <property type="term" value="C:cytoplasm"/>
    <property type="evidence" value="ECO:0007669"/>
    <property type="project" value="TreeGrafter"/>
</dbReference>
<dbReference type="AlphaFoldDB" id="A0A292PTK7"/>
<dbReference type="CDD" id="cd03144">
    <property type="entry name" value="GATase1_ScBLP_like"/>
    <property type="match status" value="1"/>
</dbReference>
<dbReference type="Pfam" id="PF09825">
    <property type="entry name" value="BPL_N"/>
    <property type="match status" value="1"/>
</dbReference>